<comment type="caution">
    <text evidence="1">The sequence shown here is derived from an EMBL/GenBank/DDBJ whole genome shotgun (WGS) entry which is preliminary data.</text>
</comment>
<dbReference type="AlphaFoldDB" id="A0A4Z2E101"/>
<protein>
    <submittedName>
        <fullName evidence="1">Uncharacterized protein</fullName>
    </submittedName>
</protein>
<proteinExistence type="predicted"/>
<dbReference type="EMBL" id="SRLO01022148">
    <property type="protein sequence ID" value="TNN22506.1"/>
    <property type="molecule type" value="Genomic_DNA"/>
</dbReference>
<keyword evidence="2" id="KW-1185">Reference proteome</keyword>
<reference evidence="1 2" key="1">
    <citation type="submission" date="2019-03" db="EMBL/GenBank/DDBJ databases">
        <title>First draft genome of Liparis tanakae, snailfish: a comprehensive survey of snailfish specific genes.</title>
        <authorList>
            <person name="Kim W."/>
            <person name="Song I."/>
            <person name="Jeong J.-H."/>
            <person name="Kim D."/>
            <person name="Kim S."/>
            <person name="Ryu S."/>
            <person name="Song J.Y."/>
            <person name="Lee S.K."/>
        </authorList>
    </citation>
    <scope>NUCLEOTIDE SEQUENCE [LARGE SCALE GENOMIC DNA]</scope>
    <source>
        <tissue evidence="1">Muscle</tissue>
    </source>
</reference>
<name>A0A4Z2E101_9TELE</name>
<sequence length="38" mass="4066">MKLIGVADLHGSAAEMDPLVAIKEELMTAWELTLITPG</sequence>
<accession>A0A4Z2E101</accession>
<evidence type="ECO:0000313" key="2">
    <source>
        <dbReference type="Proteomes" id="UP000314294"/>
    </source>
</evidence>
<evidence type="ECO:0000313" key="1">
    <source>
        <dbReference type="EMBL" id="TNN22506.1"/>
    </source>
</evidence>
<gene>
    <name evidence="1" type="ORF">EYF80_067379</name>
</gene>
<organism evidence="1 2">
    <name type="scientific">Liparis tanakae</name>
    <name type="common">Tanaka's snailfish</name>
    <dbReference type="NCBI Taxonomy" id="230148"/>
    <lineage>
        <taxon>Eukaryota</taxon>
        <taxon>Metazoa</taxon>
        <taxon>Chordata</taxon>
        <taxon>Craniata</taxon>
        <taxon>Vertebrata</taxon>
        <taxon>Euteleostomi</taxon>
        <taxon>Actinopterygii</taxon>
        <taxon>Neopterygii</taxon>
        <taxon>Teleostei</taxon>
        <taxon>Neoteleostei</taxon>
        <taxon>Acanthomorphata</taxon>
        <taxon>Eupercaria</taxon>
        <taxon>Perciformes</taxon>
        <taxon>Cottioidei</taxon>
        <taxon>Cottales</taxon>
        <taxon>Liparidae</taxon>
        <taxon>Liparis</taxon>
    </lineage>
</organism>
<dbReference type="Proteomes" id="UP000314294">
    <property type="component" value="Unassembled WGS sequence"/>
</dbReference>